<dbReference type="EMBL" id="KM359505">
    <property type="protein sequence ID" value="AIR93569.1"/>
    <property type="molecule type" value="Genomic_DNA"/>
</dbReference>
<dbReference type="Proteomes" id="UP000207741">
    <property type="component" value="Segment"/>
</dbReference>
<dbReference type="RefSeq" id="YP_009213743.1">
    <property type="nucleotide sequence ID" value="NC_028955.1"/>
</dbReference>
<name>A0A0K0KWQ8_9CAUD</name>
<proteinExistence type="predicted"/>
<reference evidence="2" key="1">
    <citation type="submission" date="2014-08" db="EMBL/GenBank/DDBJ databases">
        <authorList>
            <person name="Edwards T."/>
        </authorList>
    </citation>
    <scope>NUCLEOTIDE SEQUENCE [LARGE SCALE GENOMIC DNA]</scope>
</reference>
<organism evidence="1 2">
    <name type="scientific">Prochlorococcus phage P-TIM68</name>
    <dbReference type="NCBI Taxonomy" id="1542477"/>
    <lineage>
        <taxon>Viruses</taxon>
        <taxon>Duplodnaviria</taxon>
        <taxon>Heunggongvirae</taxon>
        <taxon>Uroviricota</taxon>
        <taxon>Caudoviricetes</taxon>
        <taxon>Pantevenvirales</taxon>
        <taxon>Kyanoviridae</taxon>
        <taxon>Haifavirus</taxon>
        <taxon>Haifavirus tim68</taxon>
    </lineage>
</organism>
<dbReference type="GeneID" id="26640055"/>
<dbReference type="OrthoDB" id="23929at10239"/>
<evidence type="ECO:0000313" key="1">
    <source>
        <dbReference type="EMBL" id="AIR93569.1"/>
    </source>
</evidence>
<dbReference type="KEGG" id="vg:26640055"/>
<accession>A0A0K0KWQ8</accession>
<keyword evidence="2" id="KW-1185">Reference proteome</keyword>
<sequence length="68" mass="7764">MREQIIKALIAHAQGDIEKHKANIEVYLTNPAGVGEHTDILESIEKELDSIAKYMDQIEVIQKYLTKK</sequence>
<protein>
    <submittedName>
        <fullName evidence="1">Uncharacterized protein</fullName>
    </submittedName>
</protein>
<evidence type="ECO:0000313" key="2">
    <source>
        <dbReference type="Proteomes" id="UP000207741"/>
    </source>
</evidence>